<protein>
    <submittedName>
        <fullName evidence="6">Cysteine synthase A</fullName>
        <ecNumber evidence="6">2.5.1.47</ecNumber>
    </submittedName>
</protein>
<evidence type="ECO:0000259" key="5">
    <source>
        <dbReference type="Pfam" id="PF00291"/>
    </source>
</evidence>
<dbReference type="NCBIfam" id="TIGR03945">
    <property type="entry name" value="PLP_SbnA_fam"/>
    <property type="match status" value="1"/>
</dbReference>
<dbReference type="EC" id="2.5.1.47" evidence="6"/>
<feature type="domain" description="Tryptophan synthase beta chain-like PALP" evidence="5">
    <location>
        <begin position="25"/>
        <end position="291"/>
    </location>
</feature>
<comment type="caution">
    <text evidence="6">The sequence shown here is derived from an EMBL/GenBank/DDBJ whole genome shotgun (WGS) entry which is preliminary data.</text>
</comment>
<gene>
    <name evidence="6" type="ORF">IW245_002910</name>
</gene>
<dbReference type="Gene3D" id="3.40.50.1100">
    <property type="match status" value="2"/>
</dbReference>
<dbReference type="InterPro" id="IPR050214">
    <property type="entry name" value="Cys_Synth/Cystath_Beta-Synth"/>
</dbReference>
<comment type="cofactor">
    <cofactor evidence="1">
        <name>pyridoxal 5'-phosphate</name>
        <dbReference type="ChEBI" id="CHEBI:597326"/>
    </cofactor>
</comment>
<dbReference type="InterPro" id="IPR001926">
    <property type="entry name" value="TrpB-like_PALP"/>
</dbReference>
<name>A0A8J7KKH4_9ACTN</name>
<dbReference type="RefSeq" id="WP_197003654.1">
    <property type="nucleotide sequence ID" value="NZ_BONS01000016.1"/>
</dbReference>
<organism evidence="6 7">
    <name type="scientific">Longispora fulva</name>
    <dbReference type="NCBI Taxonomy" id="619741"/>
    <lineage>
        <taxon>Bacteria</taxon>
        <taxon>Bacillati</taxon>
        <taxon>Actinomycetota</taxon>
        <taxon>Actinomycetes</taxon>
        <taxon>Micromonosporales</taxon>
        <taxon>Micromonosporaceae</taxon>
        <taxon>Longispora</taxon>
    </lineage>
</organism>
<evidence type="ECO:0000256" key="4">
    <source>
        <dbReference type="ARBA" id="ARBA00022898"/>
    </source>
</evidence>
<proteinExistence type="predicted"/>
<evidence type="ECO:0000256" key="3">
    <source>
        <dbReference type="ARBA" id="ARBA00022679"/>
    </source>
</evidence>
<evidence type="ECO:0000313" key="6">
    <source>
        <dbReference type="EMBL" id="MBG6136716.1"/>
    </source>
</evidence>
<dbReference type="InterPro" id="IPR036052">
    <property type="entry name" value="TrpB-like_PALP_sf"/>
</dbReference>
<dbReference type="Pfam" id="PF00291">
    <property type="entry name" value="PALP"/>
    <property type="match status" value="1"/>
</dbReference>
<accession>A0A8J7KKH4</accession>
<dbReference type="SUPFAM" id="SSF53686">
    <property type="entry name" value="Tryptophan synthase beta subunit-like PLP-dependent enzymes"/>
    <property type="match status" value="1"/>
</dbReference>
<reference evidence="6" key="1">
    <citation type="submission" date="2020-11" db="EMBL/GenBank/DDBJ databases">
        <title>Sequencing the genomes of 1000 actinobacteria strains.</title>
        <authorList>
            <person name="Klenk H.-P."/>
        </authorList>
    </citation>
    <scope>NUCLEOTIDE SEQUENCE</scope>
    <source>
        <strain evidence="6">DSM 45356</strain>
    </source>
</reference>
<keyword evidence="7" id="KW-1185">Reference proteome</keyword>
<dbReference type="CDD" id="cd01561">
    <property type="entry name" value="CBS_like"/>
    <property type="match status" value="1"/>
</dbReference>
<evidence type="ECO:0000256" key="2">
    <source>
        <dbReference type="ARBA" id="ARBA00011738"/>
    </source>
</evidence>
<dbReference type="AlphaFoldDB" id="A0A8J7KKH4"/>
<keyword evidence="4" id="KW-0663">Pyridoxal phosphate</keyword>
<dbReference type="Proteomes" id="UP000622552">
    <property type="component" value="Unassembled WGS sequence"/>
</dbReference>
<dbReference type="GO" id="GO:0004124">
    <property type="term" value="F:cysteine synthase activity"/>
    <property type="evidence" value="ECO:0007669"/>
    <property type="project" value="UniProtKB-EC"/>
</dbReference>
<evidence type="ECO:0000313" key="7">
    <source>
        <dbReference type="Proteomes" id="UP000622552"/>
    </source>
</evidence>
<dbReference type="InterPro" id="IPR023927">
    <property type="entry name" value="SbnA"/>
</dbReference>
<evidence type="ECO:0000256" key="1">
    <source>
        <dbReference type="ARBA" id="ARBA00001933"/>
    </source>
</evidence>
<sequence length="324" mass="34623">MIYRSAHDIVFEDVFLDMGGLVPDVRLLLKLEGLNPAGSIKLKPAVALVESLEAQGLRPGQRIIESSSGNLGIALSAVCAAKGYDLTVVTDPNATTAAVRTMRALGARVVVISERDTHGGYLASRINFIVESIARDPDLLWPNQYANPANPIAHHERTARAIHHEVPDADVLVIGVGTTGTLMGCLSYYREHSPATRLVAVDAEGSMLFGGPSGKRHIPGLGASRIPELFVDTGEFEKVVVPEPESIGMCRLVARRYGLLVGGSTGTVLAGVLRIAATLAEGTTVVAVSPDLGERYLDSVYSDSWVAERYPGAHVEPRERWAIV</sequence>
<dbReference type="PANTHER" id="PTHR10314">
    <property type="entry name" value="CYSTATHIONINE BETA-SYNTHASE"/>
    <property type="match status" value="1"/>
</dbReference>
<comment type="subunit">
    <text evidence="2">Homodimer.</text>
</comment>
<keyword evidence="3 6" id="KW-0808">Transferase</keyword>
<dbReference type="EMBL" id="JADOUF010000001">
    <property type="protein sequence ID" value="MBG6136716.1"/>
    <property type="molecule type" value="Genomic_DNA"/>
</dbReference>